<dbReference type="Gene3D" id="3.30.559.10">
    <property type="entry name" value="Chloramphenicol acetyltransferase-like domain"/>
    <property type="match status" value="1"/>
</dbReference>
<dbReference type="Pfam" id="PF00550">
    <property type="entry name" value="PP-binding"/>
    <property type="match status" value="2"/>
</dbReference>
<dbReference type="PANTHER" id="PTHR45527:SF1">
    <property type="entry name" value="FATTY ACID SYNTHASE"/>
    <property type="match status" value="1"/>
</dbReference>
<protein>
    <submittedName>
        <fullName evidence="7">Amino acid adenylation domain-containing protein</fullName>
    </submittedName>
</protein>
<dbReference type="CDD" id="cd19531">
    <property type="entry name" value="LCL_NRPS-like"/>
    <property type="match status" value="1"/>
</dbReference>
<sequence length="1724" mass="190646">MNSIVDVLQKRALSEPQQPAFTFIDNKNEETISYAELDSVARDVAGRLSNLTQPNEPVLLLCPPGLEFIKLFFACLYAGRMAVPLYPPRLKQRTERIKQVVENCNARIALTSNGLHDSLSDYLSEHDDLQGGQLFSLSTLNQVDAADVLASVNSNDTAFIQYTSGSTGVPKGVVVRHDNIVANIQGLEANTGCSKDDIFVNWLPLFHDLGLVNTILLPVYFGAHSILMAPAAFVQKPSFWLQAINKYRGTICGAPNFAYDLCVDKIQEDALEDLDLSCWKIAFNAAEPIHAATLERFVAKFNTVGFSASALYPSYGMAEATVFISGGQPQSAPVVVEFDKAELANRRAKKAQTDGQRLVSCGQVPPKHTLKIVDQDTKATLPDGQCGEIWVSGPSIAQGYWGDESKTAEVFNAFTSEGDGPFLRTGDLGFVFDEDLYIAGRIKDVLIVRGANYYPQDIEKCVSDLHPAFVNHRATAFTTGEGPSQRLVVVQEVFARAARKENLGDLTALARQAVAEQFDLKAEIICIRQGTLSLTSSGKVQRANTKMLFESEQLNILCNEGQSDKLDTPMTSMSKTEAQLHTIWQRAFNQADISVDTNFFALGGDSLDAAKVVSEIERTFAIQLNHEHFYAHPTIRELATEIDKLSAIDGAVTPQNTIPASGLMEAPASYGQQALWVLDQIEHQRATLKLHVAFKLRGKTDIAKLEWAINQVITRHTALRTRFIVKDDTLIQQIVEPYIVALQNDLVTISASDLDAFLQRHGQSDFDLESGHNLQVKIAQLGDDELVLSFLLHHIVFDAWSAELLIEEINCLYNEQQPLGEPALSYIDCTLWQKQQGHLNSGIEYWQDVLAGAPELLLLPYDRPRNKTQSFAGSRITQSLDVSIQRKLERLAASHQTTLYTVMLSVYQVLLYRLSGSKDIVIGTDSANRQVSETMNVIGYFVNQLVLRQVINAEHSLSQLIADNHNVVNGALNHQHLPFDLLVDNLKLKRNSSYSPLFQTKFILNGKANLQLALSDVAASKIEIATNTAQFDLTLSIDKNETDNWDINFHYNTALFDAQTVERFLADYLVLLEQAVSEPSREIKDISLASLCIDEYEQAHRGKVVDAESIPDFVSMFEQAVAQHPNKQAVVFNGQSYNYAYLNQLANQFAHFLQDIDVSSGAIVGVHIERSLKQVVVLLALAKCGATFLPLDPAYPVTRIRNIIADDELDLIVTTDPEHEHLSHYDGALLELDDEYSLLDGELESNLTQSAIDSGLVYRLYTSGSSGVPKGVNVSRRSFNNLCNWYINFSSMNTHSVVFQPIPLSFDASIKNIFAPLMCGATLVLPEEGTFDAEHYAELIATNQVTHINCVPSLFYALVDATQPDDFSVLHGMQFVAFGGEATDLERLKPWLSHAKCHAQIANIYGPTECTDISAAYIAPAQQVAQLKSLPIGKAIDNMTLYVVDEEQNIVPTNLIGEVLIAGAGVSEGYHNRASQNQSSFIEHAVGKSARFYRTGDLMKVNSDGLLEYQGRVDEQIKINGMRVETAEIEALLQAQSGIASALVAKVENQLVAYYETSSLTPPTTAQLKEVLKQNLHQNWIPKHFVHMSEMPLLPNGKIDRDKLANTALPVSSEPSLVVAPENDLEQSLHDVWCQVLEQEALSVIESFFDLGGDSITAVRVIALVKEQGYLMSVADIFEQQTIRNLCQSGSMQPEQTESENNQDASFDMLSEEDKLILESLNIS</sequence>
<dbReference type="PROSITE" id="PS00455">
    <property type="entry name" value="AMP_BINDING"/>
    <property type="match status" value="1"/>
</dbReference>
<dbReference type="EMBL" id="JASJUT010000002">
    <property type="protein sequence ID" value="MDK2594358.1"/>
    <property type="molecule type" value="Genomic_DNA"/>
</dbReference>
<keyword evidence="2" id="KW-0596">Phosphopantetheine</keyword>
<name>A0ABT7EH38_9GAMM</name>
<dbReference type="InterPro" id="IPR040097">
    <property type="entry name" value="FAAL/FAAC"/>
</dbReference>
<dbReference type="InterPro" id="IPR006162">
    <property type="entry name" value="Ppantetheine_attach_site"/>
</dbReference>
<proteinExistence type="predicted"/>
<comment type="caution">
    <text evidence="7">The sequence shown here is derived from an EMBL/GenBank/DDBJ whole genome shotgun (WGS) entry which is preliminary data.</text>
</comment>
<comment type="cofactor">
    <cofactor evidence="1">
        <name>pantetheine 4'-phosphate</name>
        <dbReference type="ChEBI" id="CHEBI:47942"/>
    </cofactor>
</comment>
<dbReference type="InterPro" id="IPR042099">
    <property type="entry name" value="ANL_N_sf"/>
</dbReference>
<dbReference type="Pfam" id="PF00501">
    <property type="entry name" value="AMP-binding"/>
    <property type="match status" value="2"/>
</dbReference>
<dbReference type="Gene3D" id="1.10.1200.10">
    <property type="entry name" value="ACP-like"/>
    <property type="match status" value="2"/>
</dbReference>
<evidence type="ECO:0000313" key="7">
    <source>
        <dbReference type="EMBL" id="MDK2594358.1"/>
    </source>
</evidence>
<dbReference type="PROSITE" id="PS00012">
    <property type="entry name" value="PHOSPHOPANTETHEINE"/>
    <property type="match status" value="2"/>
</dbReference>
<dbReference type="Gene3D" id="3.30.300.30">
    <property type="match status" value="2"/>
</dbReference>
<dbReference type="CDD" id="cd05930">
    <property type="entry name" value="A_NRPS"/>
    <property type="match status" value="1"/>
</dbReference>
<gene>
    <name evidence="7" type="ORF">QNM18_04670</name>
</gene>
<evidence type="ECO:0000313" key="8">
    <source>
        <dbReference type="Proteomes" id="UP001231915"/>
    </source>
</evidence>
<dbReference type="InterPro" id="IPR036736">
    <property type="entry name" value="ACP-like_sf"/>
</dbReference>
<dbReference type="RefSeq" id="WP_284136514.1">
    <property type="nucleotide sequence ID" value="NZ_JASJUT010000002.1"/>
</dbReference>
<dbReference type="SUPFAM" id="SSF47336">
    <property type="entry name" value="ACP-like"/>
    <property type="match status" value="2"/>
</dbReference>
<evidence type="ECO:0000256" key="3">
    <source>
        <dbReference type="ARBA" id="ARBA00022553"/>
    </source>
</evidence>
<dbReference type="InterPro" id="IPR020845">
    <property type="entry name" value="AMP-binding_CS"/>
</dbReference>
<accession>A0ABT7EH38</accession>
<dbReference type="Gene3D" id="2.30.38.10">
    <property type="entry name" value="Luciferase, Domain 3"/>
    <property type="match status" value="1"/>
</dbReference>
<dbReference type="SUPFAM" id="SSF52777">
    <property type="entry name" value="CoA-dependent acyltransferases"/>
    <property type="match status" value="2"/>
</dbReference>
<dbReference type="InterPro" id="IPR001242">
    <property type="entry name" value="Condensation_dom"/>
</dbReference>
<dbReference type="InterPro" id="IPR000873">
    <property type="entry name" value="AMP-dep_synth/lig_dom"/>
</dbReference>
<dbReference type="InterPro" id="IPR010071">
    <property type="entry name" value="AA_adenyl_dom"/>
</dbReference>
<keyword evidence="4" id="KW-0276">Fatty acid metabolism</keyword>
<dbReference type="CDD" id="cd05931">
    <property type="entry name" value="FAAL"/>
    <property type="match status" value="1"/>
</dbReference>
<organism evidence="7 8">
    <name type="scientific">Pseudoalteromonas obscura</name>
    <dbReference type="NCBI Taxonomy" id="3048491"/>
    <lineage>
        <taxon>Bacteria</taxon>
        <taxon>Pseudomonadati</taxon>
        <taxon>Pseudomonadota</taxon>
        <taxon>Gammaproteobacteria</taxon>
        <taxon>Alteromonadales</taxon>
        <taxon>Pseudoalteromonadaceae</taxon>
        <taxon>Pseudoalteromonas</taxon>
    </lineage>
</organism>
<dbReference type="InterPro" id="IPR020806">
    <property type="entry name" value="PKS_PP-bd"/>
</dbReference>
<dbReference type="InterPro" id="IPR023213">
    <property type="entry name" value="CAT-like_dom_sf"/>
</dbReference>
<keyword evidence="3" id="KW-0597">Phosphoprotein</keyword>
<dbReference type="Proteomes" id="UP001231915">
    <property type="component" value="Unassembled WGS sequence"/>
</dbReference>
<dbReference type="PROSITE" id="PS50075">
    <property type="entry name" value="CARRIER"/>
    <property type="match status" value="2"/>
</dbReference>
<dbReference type="Gene3D" id="3.40.50.980">
    <property type="match status" value="2"/>
</dbReference>
<evidence type="ECO:0000259" key="6">
    <source>
        <dbReference type="PROSITE" id="PS50075"/>
    </source>
</evidence>
<dbReference type="Gene3D" id="3.40.50.12780">
    <property type="entry name" value="N-terminal domain of ligase-like"/>
    <property type="match status" value="1"/>
</dbReference>
<dbReference type="Pfam" id="PF23024">
    <property type="entry name" value="AMP-dom_DIP2-like"/>
    <property type="match status" value="1"/>
</dbReference>
<dbReference type="SMART" id="SM00823">
    <property type="entry name" value="PKS_PP"/>
    <property type="match status" value="2"/>
</dbReference>
<evidence type="ECO:0000256" key="4">
    <source>
        <dbReference type="ARBA" id="ARBA00022832"/>
    </source>
</evidence>
<dbReference type="Gene3D" id="3.30.559.30">
    <property type="entry name" value="Nonribosomal peptide synthetase, condensation domain"/>
    <property type="match status" value="1"/>
</dbReference>
<feature type="domain" description="Carrier" evidence="6">
    <location>
        <begin position="571"/>
        <end position="646"/>
    </location>
</feature>
<feature type="domain" description="Carrier" evidence="6">
    <location>
        <begin position="1620"/>
        <end position="1694"/>
    </location>
</feature>
<evidence type="ECO:0000256" key="5">
    <source>
        <dbReference type="ARBA" id="ARBA00023098"/>
    </source>
</evidence>
<dbReference type="Pfam" id="PF00668">
    <property type="entry name" value="Condensation"/>
    <property type="match status" value="1"/>
</dbReference>
<dbReference type="NCBIfam" id="TIGR01733">
    <property type="entry name" value="AA-adenyl-dom"/>
    <property type="match status" value="1"/>
</dbReference>
<dbReference type="InterPro" id="IPR045851">
    <property type="entry name" value="AMP-bd_C_sf"/>
</dbReference>
<dbReference type="PANTHER" id="PTHR45527">
    <property type="entry name" value="NONRIBOSOMAL PEPTIDE SYNTHETASE"/>
    <property type="match status" value="1"/>
</dbReference>
<dbReference type="InterPro" id="IPR009081">
    <property type="entry name" value="PP-bd_ACP"/>
</dbReference>
<evidence type="ECO:0000256" key="1">
    <source>
        <dbReference type="ARBA" id="ARBA00001957"/>
    </source>
</evidence>
<dbReference type="SUPFAM" id="SSF56801">
    <property type="entry name" value="Acetyl-CoA synthetase-like"/>
    <property type="match status" value="2"/>
</dbReference>
<keyword evidence="8" id="KW-1185">Reference proteome</keyword>
<keyword evidence="5" id="KW-0443">Lipid metabolism</keyword>
<reference evidence="7 8" key="1">
    <citation type="submission" date="2023-05" db="EMBL/GenBank/DDBJ databases">
        <title>Pseudoalteromonas ardens sp. nov., Pseudoalteromonas obscura sp. nov., and Pseudoalteromonas umbrosa sp. nov., isolated from the coral Montipora capitata.</title>
        <authorList>
            <person name="Thomas E.M."/>
            <person name="Smith E.M."/>
            <person name="Papke E."/>
            <person name="Shlafstein M.D."/>
            <person name="Oline D.K."/>
            <person name="Videau P."/>
            <person name="Saw J.H."/>
            <person name="Strangman W.K."/>
            <person name="Ushijima B."/>
        </authorList>
    </citation>
    <scope>NUCLEOTIDE SEQUENCE [LARGE SCALE GENOMIC DNA]</scope>
    <source>
        <strain evidence="7 8">P94</strain>
    </source>
</reference>
<dbReference type="InterPro" id="IPR025110">
    <property type="entry name" value="AMP-bd_C"/>
</dbReference>
<evidence type="ECO:0000256" key="2">
    <source>
        <dbReference type="ARBA" id="ARBA00022450"/>
    </source>
</evidence>